<dbReference type="PANTHER" id="PTHR12062:SF9">
    <property type="entry name" value="ALPHA-1,3-MANNOSYL-GLYCOPROTEIN 4-BETA-N-ACETYLGLUCOSAMINYLTRANSFERASE A, ISOFORM A"/>
    <property type="match status" value="1"/>
</dbReference>
<dbReference type="Pfam" id="PF04666">
    <property type="entry name" value="MGAT4_cons"/>
    <property type="match status" value="1"/>
</dbReference>
<comment type="pathway">
    <text evidence="1">Protein modification; protein glycosylation.</text>
</comment>
<keyword evidence="3" id="KW-0808">Transferase</keyword>
<evidence type="ECO:0000256" key="1">
    <source>
        <dbReference type="ARBA" id="ARBA00004922"/>
    </source>
</evidence>
<dbReference type="Pfam" id="PF23524">
    <property type="entry name" value="MGAT4A_C"/>
    <property type="match status" value="1"/>
</dbReference>
<dbReference type="GO" id="GO:0006487">
    <property type="term" value="P:protein N-linked glycosylation"/>
    <property type="evidence" value="ECO:0007669"/>
    <property type="project" value="TreeGrafter"/>
</dbReference>
<keyword evidence="2" id="KW-0328">Glycosyltransferase</keyword>
<evidence type="ECO:0000313" key="7">
    <source>
        <dbReference type="Proteomes" id="UP000007151"/>
    </source>
</evidence>
<protein>
    <recommendedName>
        <fullName evidence="8">Alpha-1,3-mannosyl-glycoprotein 4-beta-N-acetylglucosaminyltransferase A-like</fullName>
    </recommendedName>
</protein>
<evidence type="ECO:0000259" key="5">
    <source>
        <dbReference type="Pfam" id="PF23524"/>
    </source>
</evidence>
<evidence type="ECO:0000256" key="3">
    <source>
        <dbReference type="ARBA" id="ARBA00022679"/>
    </source>
</evidence>
<feature type="domain" description="MGAT4 conserved region" evidence="4">
    <location>
        <begin position="28"/>
        <end position="298"/>
    </location>
</feature>
<keyword evidence="7" id="KW-1185">Reference proteome</keyword>
<dbReference type="PANTHER" id="PTHR12062">
    <property type="entry name" value="N-ACETYLGLUCOSAMINYLTRANSFERASE VI"/>
    <property type="match status" value="1"/>
</dbReference>
<dbReference type="KEGG" id="dpl:KGM_203382"/>
<proteinExistence type="predicted"/>
<dbReference type="GO" id="GO:0005783">
    <property type="term" value="C:endoplasmic reticulum"/>
    <property type="evidence" value="ECO:0007669"/>
    <property type="project" value="TreeGrafter"/>
</dbReference>
<dbReference type="InterPro" id="IPR006759">
    <property type="entry name" value="Glyco_transf_54"/>
</dbReference>
<dbReference type="InterPro" id="IPR057279">
    <property type="entry name" value="MGAT4"/>
</dbReference>
<dbReference type="GO" id="GO:0008375">
    <property type="term" value="F:acetylglucosaminyltransferase activity"/>
    <property type="evidence" value="ECO:0007669"/>
    <property type="project" value="TreeGrafter"/>
</dbReference>
<reference evidence="6 7" key="1">
    <citation type="journal article" date="2011" name="Cell">
        <title>The monarch butterfly genome yields insights into long-distance migration.</title>
        <authorList>
            <person name="Zhan S."/>
            <person name="Merlin C."/>
            <person name="Boore J.L."/>
            <person name="Reppert S.M."/>
        </authorList>
    </citation>
    <scope>NUCLEOTIDE SEQUENCE [LARGE SCALE GENOMIC DNA]</scope>
    <source>
        <strain evidence="6">F-2</strain>
    </source>
</reference>
<dbReference type="GO" id="GO:0005795">
    <property type="term" value="C:Golgi stack"/>
    <property type="evidence" value="ECO:0007669"/>
    <property type="project" value="TreeGrafter"/>
</dbReference>
<feature type="domain" description="MGAT4 A/B/C C-terminal" evidence="5">
    <location>
        <begin position="317"/>
        <end position="433"/>
    </location>
</feature>
<evidence type="ECO:0008006" key="8">
    <source>
        <dbReference type="Google" id="ProtNLM"/>
    </source>
</evidence>
<dbReference type="InterPro" id="IPR056576">
    <property type="entry name" value="MGAT4_A/B/C_C"/>
</dbReference>
<dbReference type="InParanoid" id="A0A212EQG0"/>
<dbReference type="EMBL" id="AGBW02013269">
    <property type="protein sequence ID" value="OWR43709.1"/>
    <property type="molecule type" value="Genomic_DNA"/>
</dbReference>
<name>A0A212EQG0_DANPL</name>
<organism evidence="6 7">
    <name type="scientific">Danaus plexippus plexippus</name>
    <dbReference type="NCBI Taxonomy" id="278856"/>
    <lineage>
        <taxon>Eukaryota</taxon>
        <taxon>Metazoa</taxon>
        <taxon>Ecdysozoa</taxon>
        <taxon>Arthropoda</taxon>
        <taxon>Hexapoda</taxon>
        <taxon>Insecta</taxon>
        <taxon>Pterygota</taxon>
        <taxon>Neoptera</taxon>
        <taxon>Endopterygota</taxon>
        <taxon>Lepidoptera</taxon>
        <taxon>Glossata</taxon>
        <taxon>Ditrysia</taxon>
        <taxon>Papilionoidea</taxon>
        <taxon>Nymphalidae</taxon>
        <taxon>Danainae</taxon>
        <taxon>Danaini</taxon>
        <taxon>Danaina</taxon>
        <taxon>Danaus</taxon>
        <taxon>Danaus</taxon>
    </lineage>
</organism>
<dbReference type="GO" id="GO:0005793">
    <property type="term" value="C:endoplasmic reticulum-Golgi intermediate compartment"/>
    <property type="evidence" value="ECO:0007669"/>
    <property type="project" value="TreeGrafter"/>
</dbReference>
<evidence type="ECO:0000313" key="6">
    <source>
        <dbReference type="EMBL" id="OWR43709.1"/>
    </source>
</evidence>
<dbReference type="FunCoup" id="A0A212EQG0">
    <property type="interactions" value="1002"/>
</dbReference>
<gene>
    <name evidence="6" type="ORF">KGM_203382</name>
</gene>
<sequence length="453" mass="52548">MVVQKKCVGWGPEEETKSEKSEMNSFAIELMPHLIQRSSSLKPVFLLNGSRQDCELVIGITTTHSDKELYILVSLMNLIDAMNEKEKGKTLIIVLVAELILDQVRPLLELLAFVFAEHVHSGLVEIVVPSPHYYPDLETLTTNPLDPSNRVKRRTKQNLDILYLMAYARPRGTYYLSLRDDITVKYRFVEHIMDFIKTTSDTNPHWYVLEFCNVRGVGKVFRTKSMVQFMTYIQIFYKNMPIDWLLNSYIANSSCSRNKTTETCKKNKLKSKPKYPVSLFNHIGLYSTSEGKVQILKHLNTDEETLFTAHDNPPVDRVYTDIPAYDKHTLLRAYEGETFFWGKKPVEGNVVEFWFREPTIIVSYAFGTGNILHEKDKFYHAVVEVLPYKRHQFIYDKDFGEFGYVYGDLHFGELVAIRIRVTKNSTHMIVLSEIQLVTIAQAKSRQRKIVINY</sequence>
<dbReference type="AlphaFoldDB" id="A0A212EQG0"/>
<dbReference type="STRING" id="278856.A0A212EQG0"/>
<dbReference type="eggNOG" id="ENOG502QPQJ">
    <property type="taxonomic scope" value="Eukaryota"/>
</dbReference>
<evidence type="ECO:0000259" key="4">
    <source>
        <dbReference type="Pfam" id="PF04666"/>
    </source>
</evidence>
<evidence type="ECO:0000256" key="2">
    <source>
        <dbReference type="ARBA" id="ARBA00022676"/>
    </source>
</evidence>
<accession>A0A212EQG0</accession>
<comment type="caution">
    <text evidence="6">The sequence shown here is derived from an EMBL/GenBank/DDBJ whole genome shotgun (WGS) entry which is preliminary data.</text>
</comment>
<dbReference type="Proteomes" id="UP000007151">
    <property type="component" value="Unassembled WGS sequence"/>
</dbReference>